<dbReference type="InterPro" id="IPR023635">
    <property type="entry name" value="Peptide_deformylase"/>
</dbReference>
<keyword evidence="3" id="KW-0648">Protein biosynthesis</keyword>
<dbReference type="GO" id="GO:0042586">
    <property type="term" value="F:peptide deformylase activity"/>
    <property type="evidence" value="ECO:0007669"/>
    <property type="project" value="UniProtKB-UniRule"/>
</dbReference>
<comment type="similarity">
    <text evidence="1 3">Belongs to the polypeptide deformylase family.</text>
</comment>
<comment type="function">
    <text evidence="3">Removes the formyl group from the N-terminal Met of newly synthesized proteins. Requires at least a dipeptide for an efficient rate of reaction. N-terminal L-methionine is a prerequisite for activity but the enzyme has broad specificity at other positions.</text>
</comment>
<comment type="cofactor">
    <cofactor evidence="3">
        <name>Fe(2+)</name>
        <dbReference type="ChEBI" id="CHEBI:29033"/>
    </cofactor>
    <text evidence="3">Binds 1 Fe(2+) ion.</text>
</comment>
<dbReference type="InterPro" id="IPR036821">
    <property type="entry name" value="Peptide_deformylase_sf"/>
</dbReference>
<keyword evidence="3" id="KW-0479">Metal-binding</keyword>
<dbReference type="Proteomes" id="UP000283880">
    <property type="component" value="Unassembled WGS sequence"/>
</dbReference>
<dbReference type="OrthoDB" id="9784988at2"/>
<protein>
    <recommendedName>
        <fullName evidence="3">Peptide deformylase</fullName>
        <shortName evidence="3">PDF</shortName>
        <ecNumber evidence="3">3.5.1.88</ecNumber>
    </recommendedName>
    <alternativeName>
        <fullName evidence="3">Polypeptide deformylase</fullName>
    </alternativeName>
</protein>
<evidence type="ECO:0000313" key="4">
    <source>
        <dbReference type="EMBL" id="RGX27750.1"/>
    </source>
</evidence>
<feature type="active site" evidence="3">
    <location>
        <position position="132"/>
    </location>
</feature>
<feature type="binding site" evidence="3">
    <location>
        <position position="89"/>
    </location>
    <ligand>
        <name>Fe cation</name>
        <dbReference type="ChEBI" id="CHEBI:24875"/>
    </ligand>
</feature>
<dbReference type="HAMAP" id="MF_00163">
    <property type="entry name" value="Pep_deformylase"/>
    <property type="match status" value="1"/>
</dbReference>
<sequence length="155" mass="17057">MAVRTIRTEGDEALRKRCKEVKNVDERVRALLDDMMDTLHATEGAAALAANQVGILKRLVVIDYCGCVLKLVNPVIVGRDGVQECLEGCLSFPGRIATTIRPQSVTVQALDENGKEVLLTGEGEMAKCYCHELEHLDGEVFLDRAVEVHNLDKPL</sequence>
<dbReference type="AlphaFoldDB" id="A0A413FCX2"/>
<proteinExistence type="inferred from homology"/>
<dbReference type="CDD" id="cd00487">
    <property type="entry name" value="Pep_deformylase"/>
    <property type="match status" value="1"/>
</dbReference>
<keyword evidence="3 4" id="KW-0378">Hydrolase</keyword>
<dbReference type="EC" id="3.5.1.88" evidence="3"/>
<accession>A0A413FCX2</accession>
<keyword evidence="2 3" id="KW-0408">Iron</keyword>
<gene>
    <name evidence="3 4" type="primary">def</name>
    <name evidence="4" type="ORF">DWV29_15535</name>
</gene>
<dbReference type="GO" id="GO:0006412">
    <property type="term" value="P:translation"/>
    <property type="evidence" value="ECO:0007669"/>
    <property type="project" value="UniProtKB-UniRule"/>
</dbReference>
<comment type="catalytic activity">
    <reaction evidence="3">
        <text>N-terminal N-formyl-L-methionyl-[peptide] + H2O = N-terminal L-methionyl-[peptide] + formate</text>
        <dbReference type="Rhea" id="RHEA:24420"/>
        <dbReference type="Rhea" id="RHEA-COMP:10639"/>
        <dbReference type="Rhea" id="RHEA-COMP:10640"/>
        <dbReference type="ChEBI" id="CHEBI:15377"/>
        <dbReference type="ChEBI" id="CHEBI:15740"/>
        <dbReference type="ChEBI" id="CHEBI:49298"/>
        <dbReference type="ChEBI" id="CHEBI:64731"/>
        <dbReference type="EC" id="3.5.1.88"/>
    </reaction>
</comment>
<organism evidence="4 5">
    <name type="scientific">Enterocloster asparagiformis</name>
    <dbReference type="NCBI Taxonomy" id="333367"/>
    <lineage>
        <taxon>Bacteria</taxon>
        <taxon>Bacillati</taxon>
        <taxon>Bacillota</taxon>
        <taxon>Clostridia</taxon>
        <taxon>Lachnospirales</taxon>
        <taxon>Lachnospiraceae</taxon>
        <taxon>Enterocloster</taxon>
    </lineage>
</organism>
<dbReference type="PIRSF" id="PIRSF004749">
    <property type="entry name" value="Pep_def"/>
    <property type="match status" value="1"/>
</dbReference>
<evidence type="ECO:0000313" key="5">
    <source>
        <dbReference type="Proteomes" id="UP000283880"/>
    </source>
</evidence>
<reference evidence="4 5" key="1">
    <citation type="submission" date="2018-08" db="EMBL/GenBank/DDBJ databases">
        <title>A genome reference for cultivated species of the human gut microbiota.</title>
        <authorList>
            <person name="Zou Y."/>
            <person name="Xue W."/>
            <person name="Luo G."/>
        </authorList>
    </citation>
    <scope>NUCLEOTIDE SEQUENCE [LARGE SCALE GENOMIC DNA]</scope>
    <source>
        <strain evidence="4 5">AF04-15</strain>
    </source>
</reference>
<dbReference type="Pfam" id="PF01327">
    <property type="entry name" value="Pep_deformylase"/>
    <property type="match status" value="1"/>
</dbReference>
<comment type="caution">
    <text evidence="4">The sequence shown here is derived from an EMBL/GenBank/DDBJ whole genome shotgun (WGS) entry which is preliminary data.</text>
</comment>
<dbReference type="NCBIfam" id="TIGR00079">
    <property type="entry name" value="pept_deformyl"/>
    <property type="match status" value="1"/>
</dbReference>
<name>A0A413FCX2_9FIRM</name>
<evidence type="ECO:0000256" key="3">
    <source>
        <dbReference type="HAMAP-Rule" id="MF_00163"/>
    </source>
</evidence>
<evidence type="ECO:0000256" key="2">
    <source>
        <dbReference type="ARBA" id="ARBA00023004"/>
    </source>
</evidence>
<dbReference type="PRINTS" id="PR01576">
    <property type="entry name" value="PDEFORMYLASE"/>
</dbReference>
<dbReference type="EMBL" id="QSBM01000012">
    <property type="protein sequence ID" value="RGX27750.1"/>
    <property type="molecule type" value="Genomic_DNA"/>
</dbReference>
<dbReference type="RefSeq" id="WP_007708311.1">
    <property type="nucleotide sequence ID" value="NZ_JAWRJJ010000411.1"/>
</dbReference>
<feature type="binding site" evidence="3">
    <location>
        <position position="131"/>
    </location>
    <ligand>
        <name>Fe cation</name>
        <dbReference type="ChEBI" id="CHEBI:24875"/>
    </ligand>
</feature>
<dbReference type="SUPFAM" id="SSF56420">
    <property type="entry name" value="Peptide deformylase"/>
    <property type="match status" value="1"/>
</dbReference>
<dbReference type="Gene3D" id="3.90.45.10">
    <property type="entry name" value="Peptide deformylase"/>
    <property type="match status" value="1"/>
</dbReference>
<dbReference type="PANTHER" id="PTHR10458:SF22">
    <property type="entry name" value="PEPTIDE DEFORMYLASE"/>
    <property type="match status" value="1"/>
</dbReference>
<feature type="binding site" evidence="3">
    <location>
        <position position="135"/>
    </location>
    <ligand>
        <name>Fe cation</name>
        <dbReference type="ChEBI" id="CHEBI:24875"/>
    </ligand>
</feature>
<dbReference type="PANTHER" id="PTHR10458">
    <property type="entry name" value="PEPTIDE DEFORMYLASE"/>
    <property type="match status" value="1"/>
</dbReference>
<dbReference type="GO" id="GO:0046872">
    <property type="term" value="F:metal ion binding"/>
    <property type="evidence" value="ECO:0007669"/>
    <property type="project" value="UniProtKB-KW"/>
</dbReference>
<evidence type="ECO:0000256" key="1">
    <source>
        <dbReference type="ARBA" id="ARBA00010759"/>
    </source>
</evidence>